<evidence type="ECO:0000313" key="10">
    <source>
        <dbReference type="EMBL" id="GAA4933083.1"/>
    </source>
</evidence>
<keyword evidence="4" id="KW-0285">Flavoprotein</keyword>
<evidence type="ECO:0000256" key="9">
    <source>
        <dbReference type="ARBA" id="ARBA00049401"/>
    </source>
</evidence>
<keyword evidence="11" id="KW-1185">Reference proteome</keyword>
<protein>
    <recommendedName>
        <fullName evidence="8">Propionate 3-nitronate monooxygenase</fullName>
    </recommendedName>
</protein>
<comment type="caution">
    <text evidence="10">The sequence shown here is derived from an EMBL/GenBank/DDBJ whole genome shotgun (WGS) entry which is preliminary data.</text>
</comment>
<evidence type="ECO:0000256" key="8">
    <source>
        <dbReference type="ARBA" id="ARBA00031155"/>
    </source>
</evidence>
<sequence length="338" mass="34425">MGLLHELDVPVIAAPMAGGVSTPELAAAANAAGGLGFLAAGYLSAEAMTERIGRLRALTARPFGVNVFVPDRDAADPRALSAYRQRLAADAARLGVETGPALWGDDAYRDKLAALRADPVPMVSFTFGCPAPDEIAALRRAGTEVLVTVTTAEEAAAADDAGAAALCVQGAEAGGHQASFEDTHERTTPLAQLLAEVRGRVRLPVVAAGGITDAASAGRALAGGALAAQLGTALLRTPESGASAVHKDALARERFTRTVVTRAFSGRRARALANRFVAEHGGLAPGAYPQVHHMTAPIRAAAARAADADTLHLWAGTGFRSASELPTARVVAGVAAGL</sequence>
<evidence type="ECO:0000256" key="1">
    <source>
        <dbReference type="ARBA" id="ARBA00001917"/>
    </source>
</evidence>
<keyword evidence="5" id="KW-0288">FMN</keyword>
<keyword evidence="6" id="KW-0560">Oxidoreductase</keyword>
<evidence type="ECO:0000256" key="3">
    <source>
        <dbReference type="ARBA" id="ARBA00022575"/>
    </source>
</evidence>
<keyword evidence="7 10" id="KW-0503">Monooxygenase</keyword>
<dbReference type="InterPro" id="IPR013785">
    <property type="entry name" value="Aldolase_TIM"/>
</dbReference>
<dbReference type="GO" id="GO:0004497">
    <property type="term" value="F:monooxygenase activity"/>
    <property type="evidence" value="ECO:0007669"/>
    <property type="project" value="UniProtKB-KW"/>
</dbReference>
<dbReference type="InterPro" id="IPR004136">
    <property type="entry name" value="NMO"/>
</dbReference>
<dbReference type="Gene3D" id="3.20.20.70">
    <property type="entry name" value="Aldolase class I"/>
    <property type="match status" value="1"/>
</dbReference>
<comment type="catalytic activity">
    <reaction evidence="9">
        <text>3 propionate 3-nitronate + 3 O2 + H2O = 3 3-oxopropanoate + 2 nitrate + nitrite + H2O2 + 3 H(+)</text>
        <dbReference type="Rhea" id="RHEA:57332"/>
        <dbReference type="ChEBI" id="CHEBI:15377"/>
        <dbReference type="ChEBI" id="CHEBI:15378"/>
        <dbReference type="ChEBI" id="CHEBI:15379"/>
        <dbReference type="ChEBI" id="CHEBI:16240"/>
        <dbReference type="ChEBI" id="CHEBI:16301"/>
        <dbReference type="ChEBI" id="CHEBI:17632"/>
        <dbReference type="ChEBI" id="CHEBI:33190"/>
        <dbReference type="ChEBI" id="CHEBI:136067"/>
    </reaction>
</comment>
<evidence type="ECO:0000256" key="4">
    <source>
        <dbReference type="ARBA" id="ARBA00022630"/>
    </source>
</evidence>
<organism evidence="10 11">
    <name type="scientific">Streptomonospora halophila</name>
    <dbReference type="NCBI Taxonomy" id="427369"/>
    <lineage>
        <taxon>Bacteria</taxon>
        <taxon>Bacillati</taxon>
        <taxon>Actinomycetota</taxon>
        <taxon>Actinomycetes</taxon>
        <taxon>Streptosporangiales</taxon>
        <taxon>Nocardiopsidaceae</taxon>
        <taxon>Streptomonospora</taxon>
    </lineage>
</organism>
<dbReference type="PANTHER" id="PTHR42747">
    <property type="entry name" value="NITRONATE MONOOXYGENASE-RELATED"/>
    <property type="match status" value="1"/>
</dbReference>
<comment type="cofactor">
    <cofactor evidence="1">
        <name>FMN</name>
        <dbReference type="ChEBI" id="CHEBI:58210"/>
    </cofactor>
</comment>
<comment type="similarity">
    <text evidence="2">Belongs to the nitronate monooxygenase family. NMO class I subfamily.</text>
</comment>
<evidence type="ECO:0000256" key="6">
    <source>
        <dbReference type="ARBA" id="ARBA00023002"/>
    </source>
</evidence>
<dbReference type="SUPFAM" id="SSF51412">
    <property type="entry name" value="Inosine monophosphate dehydrogenase (IMPDH)"/>
    <property type="match status" value="1"/>
</dbReference>
<evidence type="ECO:0000256" key="2">
    <source>
        <dbReference type="ARBA" id="ARBA00009881"/>
    </source>
</evidence>
<gene>
    <name evidence="10" type="ORF">GCM10023224_11790</name>
</gene>
<reference evidence="11" key="1">
    <citation type="journal article" date="2019" name="Int. J. Syst. Evol. Microbiol.">
        <title>The Global Catalogue of Microorganisms (GCM) 10K type strain sequencing project: providing services to taxonomists for standard genome sequencing and annotation.</title>
        <authorList>
            <consortium name="The Broad Institute Genomics Platform"/>
            <consortium name="The Broad Institute Genome Sequencing Center for Infectious Disease"/>
            <person name="Wu L."/>
            <person name="Ma J."/>
        </authorList>
    </citation>
    <scope>NUCLEOTIDE SEQUENCE [LARGE SCALE GENOMIC DNA]</scope>
    <source>
        <strain evidence="11">JCM 18123</strain>
    </source>
</reference>
<keyword evidence="3" id="KW-0216">Detoxification</keyword>
<dbReference type="PANTHER" id="PTHR42747:SF3">
    <property type="entry name" value="NITRONATE MONOOXYGENASE-RELATED"/>
    <property type="match status" value="1"/>
</dbReference>
<dbReference type="CDD" id="cd04730">
    <property type="entry name" value="NPD_like"/>
    <property type="match status" value="1"/>
</dbReference>
<evidence type="ECO:0000256" key="7">
    <source>
        <dbReference type="ARBA" id="ARBA00023033"/>
    </source>
</evidence>
<proteinExistence type="inferred from homology"/>
<dbReference type="Pfam" id="PF03060">
    <property type="entry name" value="NMO"/>
    <property type="match status" value="1"/>
</dbReference>
<evidence type="ECO:0000256" key="5">
    <source>
        <dbReference type="ARBA" id="ARBA00022643"/>
    </source>
</evidence>
<dbReference type="EMBL" id="BAABIK010000004">
    <property type="protein sequence ID" value="GAA4933083.1"/>
    <property type="molecule type" value="Genomic_DNA"/>
</dbReference>
<accession>A0ABP9G8N8</accession>
<name>A0ABP9G8N8_9ACTN</name>
<evidence type="ECO:0000313" key="11">
    <source>
        <dbReference type="Proteomes" id="UP001499993"/>
    </source>
</evidence>
<dbReference type="Proteomes" id="UP001499993">
    <property type="component" value="Unassembled WGS sequence"/>
</dbReference>